<dbReference type="AlphaFoldDB" id="A0A3M2LP29"/>
<protein>
    <submittedName>
        <fullName evidence="2">Uncharacterized protein</fullName>
    </submittedName>
</protein>
<dbReference type="Proteomes" id="UP000278673">
    <property type="component" value="Unassembled WGS sequence"/>
</dbReference>
<feature type="compositionally biased region" description="Basic residues" evidence="1">
    <location>
        <begin position="28"/>
        <end position="43"/>
    </location>
</feature>
<dbReference type="EMBL" id="RFFJ01000079">
    <property type="protein sequence ID" value="RMI39092.1"/>
    <property type="molecule type" value="Genomic_DNA"/>
</dbReference>
<evidence type="ECO:0000313" key="2">
    <source>
        <dbReference type="EMBL" id="RMI39092.1"/>
    </source>
</evidence>
<feature type="compositionally biased region" description="Polar residues" evidence="1">
    <location>
        <begin position="56"/>
        <end position="78"/>
    </location>
</feature>
<feature type="region of interest" description="Disordered" evidence="1">
    <location>
        <begin position="1"/>
        <end position="78"/>
    </location>
</feature>
<organism evidence="2 3">
    <name type="scientific">Streptomyces triticirhizae</name>
    <dbReference type="NCBI Taxonomy" id="2483353"/>
    <lineage>
        <taxon>Bacteria</taxon>
        <taxon>Bacillati</taxon>
        <taxon>Actinomycetota</taxon>
        <taxon>Actinomycetes</taxon>
        <taxon>Kitasatosporales</taxon>
        <taxon>Streptomycetaceae</taxon>
        <taxon>Streptomyces</taxon>
    </lineage>
</organism>
<gene>
    <name evidence="2" type="ORF">EBN88_15530</name>
</gene>
<feature type="compositionally biased region" description="Low complexity" evidence="1">
    <location>
        <begin position="17"/>
        <end position="27"/>
    </location>
</feature>
<comment type="caution">
    <text evidence="2">The sequence shown here is derived from an EMBL/GenBank/DDBJ whole genome shotgun (WGS) entry which is preliminary data.</text>
</comment>
<proteinExistence type="predicted"/>
<evidence type="ECO:0000256" key="1">
    <source>
        <dbReference type="SAM" id="MobiDB-lite"/>
    </source>
</evidence>
<keyword evidence="3" id="KW-1185">Reference proteome</keyword>
<sequence>MPPCRPGHPARPRAGRRPGAAAPAAVRSARRARFASRAGRPRASRSPPPQPRGSHRVTSSRNSFSPTRIASGTRPTSW</sequence>
<name>A0A3M2LP29_9ACTN</name>
<evidence type="ECO:0000313" key="3">
    <source>
        <dbReference type="Proteomes" id="UP000278673"/>
    </source>
</evidence>
<reference evidence="2 3" key="1">
    <citation type="submission" date="2018-10" db="EMBL/GenBank/DDBJ databases">
        <title>Isolation, diversity and antifungal activity of actinobacteria from wheat.</title>
        <authorList>
            <person name="Han C."/>
        </authorList>
    </citation>
    <scope>NUCLEOTIDE SEQUENCE [LARGE SCALE GENOMIC DNA]</scope>
    <source>
        <strain evidence="2 3">NEAU-YY642</strain>
    </source>
</reference>
<accession>A0A3M2LP29</accession>